<dbReference type="GO" id="GO:0016746">
    <property type="term" value="F:acyltransferase activity"/>
    <property type="evidence" value="ECO:0007669"/>
    <property type="project" value="UniProtKB-KW"/>
</dbReference>
<gene>
    <name evidence="7" type="ORF">EGK74_07575</name>
</gene>
<dbReference type="EMBL" id="RPFL01000018">
    <property type="protein sequence ID" value="RPD86763.1"/>
    <property type="molecule type" value="Genomic_DNA"/>
</dbReference>
<evidence type="ECO:0000313" key="7">
    <source>
        <dbReference type="EMBL" id="RPD86763.1"/>
    </source>
</evidence>
<keyword evidence="6" id="KW-0012">Acyltransferase</keyword>
<dbReference type="GO" id="GO:0005886">
    <property type="term" value="C:plasma membrane"/>
    <property type="evidence" value="ECO:0007669"/>
    <property type="project" value="UniProtKB-SubCell"/>
</dbReference>
<accession>A0A3N4NHU9</accession>
<proteinExistence type="predicted"/>
<dbReference type="GO" id="GO:0009247">
    <property type="term" value="P:glycolipid biosynthetic process"/>
    <property type="evidence" value="ECO:0007669"/>
    <property type="project" value="UniProtKB-ARBA"/>
</dbReference>
<evidence type="ECO:0000256" key="5">
    <source>
        <dbReference type="ARBA" id="ARBA00023136"/>
    </source>
</evidence>
<dbReference type="OrthoDB" id="9803456at2"/>
<organism evidence="7 8">
    <name type="scientific">Neisseria weixii</name>
    <dbReference type="NCBI Taxonomy" id="1853276"/>
    <lineage>
        <taxon>Bacteria</taxon>
        <taxon>Pseudomonadati</taxon>
        <taxon>Pseudomonadota</taxon>
        <taxon>Betaproteobacteria</taxon>
        <taxon>Neisseriales</taxon>
        <taxon>Neisseriaceae</taxon>
        <taxon>Neisseria</taxon>
    </lineage>
</organism>
<dbReference type="KEGG" id="nwx:CGZ65_02055"/>
<keyword evidence="8" id="KW-1185">Reference proteome</keyword>
<evidence type="ECO:0008006" key="9">
    <source>
        <dbReference type="Google" id="ProtNLM"/>
    </source>
</evidence>
<evidence type="ECO:0000256" key="6">
    <source>
        <dbReference type="ARBA" id="ARBA00023315"/>
    </source>
</evidence>
<keyword evidence="5" id="KW-0472">Membrane</keyword>
<evidence type="ECO:0000313" key="8">
    <source>
        <dbReference type="Proteomes" id="UP000272412"/>
    </source>
</evidence>
<reference evidence="7 8" key="1">
    <citation type="submission" date="2018-11" db="EMBL/GenBank/DDBJ databases">
        <title>Neisseria weixii sp. nov. isolated from the rectal contents of plateau pika (Ochotona cruzoniae).</title>
        <authorList>
            <person name="Zhang G."/>
        </authorList>
    </citation>
    <scope>NUCLEOTIDE SEQUENCE [LARGE SCALE GENOMIC DNA]</scope>
    <source>
        <strain evidence="7 8">10009</strain>
    </source>
</reference>
<comment type="subcellular location">
    <subcellularLocation>
        <location evidence="1">Cell inner membrane</location>
    </subcellularLocation>
</comment>
<dbReference type="Pfam" id="PF03279">
    <property type="entry name" value="Lip_A_acyltrans"/>
    <property type="match status" value="1"/>
</dbReference>
<dbReference type="PANTHER" id="PTHR30606:SF9">
    <property type="entry name" value="LIPID A BIOSYNTHESIS LAUROYLTRANSFERASE"/>
    <property type="match status" value="1"/>
</dbReference>
<dbReference type="AlphaFoldDB" id="A0A3N4NHU9"/>
<comment type="caution">
    <text evidence="7">The sequence shown here is derived from an EMBL/GenBank/DDBJ whole genome shotgun (WGS) entry which is preliminary data.</text>
</comment>
<keyword evidence="3" id="KW-0997">Cell inner membrane</keyword>
<dbReference type="Proteomes" id="UP000272412">
    <property type="component" value="Unassembled WGS sequence"/>
</dbReference>
<evidence type="ECO:0000256" key="4">
    <source>
        <dbReference type="ARBA" id="ARBA00022679"/>
    </source>
</evidence>
<sequence>MVRQSCSQRIFQFTIIDITAIYVVKPHRKVGQVNLEKCFSEWSGEKREAVLKRHFQHMAKLMFEYGLYWYAPAERLRGFVRYENKHYLDDVLASGEKVILLYPHFTAFEMAVYTLNHNVHRYLHQ</sequence>
<evidence type="ECO:0000256" key="1">
    <source>
        <dbReference type="ARBA" id="ARBA00004533"/>
    </source>
</evidence>
<evidence type="ECO:0000256" key="3">
    <source>
        <dbReference type="ARBA" id="ARBA00022519"/>
    </source>
</evidence>
<dbReference type="PANTHER" id="PTHR30606">
    <property type="entry name" value="LIPID A BIOSYNTHESIS LAUROYL ACYLTRANSFERASE"/>
    <property type="match status" value="1"/>
</dbReference>
<protein>
    <recommendedName>
        <fullName evidence="9">Lipid A biosynthesis lauroyl acyltransferase</fullName>
    </recommendedName>
</protein>
<keyword evidence="2" id="KW-1003">Cell membrane</keyword>
<keyword evidence="4" id="KW-0808">Transferase</keyword>
<dbReference type="InterPro" id="IPR004960">
    <property type="entry name" value="LipA_acyltrans"/>
</dbReference>
<evidence type="ECO:0000256" key="2">
    <source>
        <dbReference type="ARBA" id="ARBA00022475"/>
    </source>
</evidence>
<name>A0A3N4NHU9_9NEIS</name>